<evidence type="ECO:0000313" key="1">
    <source>
        <dbReference type="EMBL" id="MEA9438764.1"/>
    </source>
</evidence>
<comment type="caution">
    <text evidence="1">The sequence shown here is derived from an EMBL/GenBank/DDBJ whole genome shotgun (WGS) entry which is preliminary data.</text>
</comment>
<proteinExistence type="predicted"/>
<reference evidence="1 2" key="1">
    <citation type="submission" date="2023-12" db="EMBL/GenBank/DDBJ databases">
        <title>Characterization of antibiotic resistance in Aeromonas spp. in hospital effluent.</title>
        <authorList>
            <person name="Negoseki B.R.S."/>
            <person name="Krul D."/>
            <person name="Siqueira A.C."/>
            <person name="Almeida M."/>
            <person name="Mesa D."/>
            <person name="Conte D."/>
            <person name="Dalla-Costa L.M."/>
        </authorList>
    </citation>
    <scope>NUCLEOTIDE SEQUENCE [LARGE SCALE GENOMIC DNA]</scope>
    <source>
        <strain evidence="1 2">36v</strain>
    </source>
</reference>
<name>A0ABU5WD00_AERCA</name>
<accession>A0ABU5WD00</accession>
<protein>
    <submittedName>
        <fullName evidence="1">Uncharacterized protein</fullName>
    </submittedName>
</protein>
<dbReference type="EMBL" id="JAYGOJ010000270">
    <property type="protein sequence ID" value="MEA9438764.1"/>
    <property type="molecule type" value="Genomic_DNA"/>
</dbReference>
<dbReference type="RefSeq" id="WP_323581150.1">
    <property type="nucleotide sequence ID" value="NZ_JAAKXR010000078.1"/>
</dbReference>
<dbReference type="Proteomes" id="UP001304847">
    <property type="component" value="Unassembled WGS sequence"/>
</dbReference>
<gene>
    <name evidence="1" type="ORF">VCX44_23985</name>
</gene>
<keyword evidence="2" id="KW-1185">Reference proteome</keyword>
<sequence length="82" mass="8890">MSDSNVVPFPSGGEPTNETIEYLLEIGGLLEDAKLLTSECAIATADERSEGCRSMANSKIDEALIHIECWISEERFSLGGLQ</sequence>
<organism evidence="1 2">
    <name type="scientific">Aeromonas caviae</name>
    <name type="common">Aeromonas punctata</name>
    <dbReference type="NCBI Taxonomy" id="648"/>
    <lineage>
        <taxon>Bacteria</taxon>
        <taxon>Pseudomonadati</taxon>
        <taxon>Pseudomonadota</taxon>
        <taxon>Gammaproteobacteria</taxon>
        <taxon>Aeromonadales</taxon>
        <taxon>Aeromonadaceae</taxon>
        <taxon>Aeromonas</taxon>
    </lineage>
</organism>
<evidence type="ECO:0000313" key="2">
    <source>
        <dbReference type="Proteomes" id="UP001304847"/>
    </source>
</evidence>